<name>T0K0K1_COLGC</name>
<dbReference type="HOGENOM" id="CLU_3433123_0_0_1"/>
<sequence>MSVHRLQFECEASCSF</sequence>
<evidence type="ECO:0000313" key="1">
    <source>
        <dbReference type="EMBL" id="EQB49167.1"/>
    </source>
</evidence>
<reference evidence="2" key="1">
    <citation type="journal article" date="2013" name="Mol. Plant Microbe Interact.">
        <title>Global aspects of pacC regulation of pathogenicity genes in Colletotrichum gloeosporioides as revealed by transcriptome analysis.</title>
        <authorList>
            <person name="Alkan N."/>
            <person name="Meng X."/>
            <person name="Friedlander G."/>
            <person name="Reuveni E."/>
            <person name="Sukno S."/>
            <person name="Sherman A."/>
            <person name="Thon M."/>
            <person name="Fluhr R."/>
            <person name="Prusky D."/>
        </authorList>
    </citation>
    <scope>NUCLEOTIDE SEQUENCE [LARGE SCALE GENOMIC DNA]</scope>
    <source>
        <strain evidence="2">Cg-14</strain>
    </source>
</reference>
<dbReference type="Proteomes" id="UP000015530">
    <property type="component" value="Unassembled WGS sequence"/>
</dbReference>
<evidence type="ECO:0000313" key="2">
    <source>
        <dbReference type="Proteomes" id="UP000015530"/>
    </source>
</evidence>
<dbReference type="AlphaFoldDB" id="T0K0K1"/>
<organism evidence="1 2">
    <name type="scientific">Colletotrichum gloeosporioides (strain Cg-14)</name>
    <name type="common">Anthracnose fungus</name>
    <name type="synonym">Glomerella cingulata</name>
    <dbReference type="NCBI Taxonomy" id="1237896"/>
    <lineage>
        <taxon>Eukaryota</taxon>
        <taxon>Fungi</taxon>
        <taxon>Dikarya</taxon>
        <taxon>Ascomycota</taxon>
        <taxon>Pezizomycotina</taxon>
        <taxon>Sordariomycetes</taxon>
        <taxon>Hypocreomycetidae</taxon>
        <taxon>Glomerellales</taxon>
        <taxon>Glomerellaceae</taxon>
        <taxon>Colletotrichum</taxon>
        <taxon>Colletotrichum gloeosporioides species complex</taxon>
    </lineage>
</organism>
<comment type="caution">
    <text evidence="1">The sequence shown here is derived from an EMBL/GenBank/DDBJ whole genome shotgun (WGS) entry which is preliminary data.</text>
</comment>
<accession>T0K0K1</accession>
<protein>
    <submittedName>
        <fullName evidence="1">Uncharacterized protein</fullName>
    </submittedName>
</protein>
<proteinExistence type="predicted"/>
<dbReference type="EMBL" id="AMYD01002400">
    <property type="protein sequence ID" value="EQB49167.1"/>
    <property type="molecule type" value="Genomic_DNA"/>
</dbReference>
<gene>
    <name evidence="1" type="ORF">CGLO_11522</name>
</gene>